<dbReference type="AlphaFoldDB" id="A0A7K3SCK3"/>
<feature type="domain" description="[Acyl-carrier-protein] S-malonyltransferase-like inserted helical" evidence="2">
    <location>
        <begin position="353"/>
        <end position="432"/>
    </location>
</feature>
<evidence type="ECO:0000259" key="2">
    <source>
        <dbReference type="Pfam" id="PF21607"/>
    </source>
</evidence>
<dbReference type="InterPro" id="IPR014179">
    <property type="entry name" value="PfaD-like_TIM-barrel"/>
</dbReference>
<dbReference type="InterPro" id="IPR013785">
    <property type="entry name" value="Aldolase_TIM"/>
</dbReference>
<evidence type="ECO:0000313" key="3">
    <source>
        <dbReference type="EMBL" id="NEC24522.1"/>
    </source>
</evidence>
<dbReference type="Proteomes" id="UP000469670">
    <property type="component" value="Unassembled WGS sequence"/>
</dbReference>
<organism evidence="3 4">
    <name type="scientific">Streptomyces parvus</name>
    <dbReference type="NCBI Taxonomy" id="66428"/>
    <lineage>
        <taxon>Bacteria</taxon>
        <taxon>Bacillati</taxon>
        <taxon>Actinomycetota</taxon>
        <taxon>Actinomycetes</taxon>
        <taxon>Kitasatosporales</taxon>
        <taxon>Streptomycetaceae</taxon>
        <taxon>Streptomyces</taxon>
    </lineage>
</organism>
<dbReference type="CDD" id="cd04742">
    <property type="entry name" value="NPD_FabD"/>
    <property type="match status" value="1"/>
</dbReference>
<proteinExistence type="predicted"/>
<reference evidence="3 4" key="1">
    <citation type="submission" date="2020-01" db="EMBL/GenBank/DDBJ databases">
        <title>Insect and environment-associated Actinomycetes.</title>
        <authorList>
            <person name="Currrie C."/>
            <person name="Chevrette M."/>
            <person name="Carlson C."/>
            <person name="Stubbendieck R."/>
            <person name="Wendt-Pienkowski E."/>
        </authorList>
    </citation>
    <scope>NUCLEOTIDE SEQUENCE [LARGE SCALE GENOMIC DNA]</scope>
    <source>
        <strain evidence="3 4">SID7590</strain>
    </source>
</reference>
<dbReference type="NCBIfam" id="TIGR02814">
    <property type="entry name" value="pfaD_fam"/>
    <property type="match status" value="1"/>
</dbReference>
<dbReference type="PANTHER" id="PTHR32332">
    <property type="entry name" value="2-NITROPROPANE DIOXYGENASE"/>
    <property type="match status" value="1"/>
</dbReference>
<sequence length="489" mass="52232">APGERPAPARPVPEPPPARPVPASPPAPLPVSSGAIRAERLGSAEFRADYRLRYAYLAGSMYQGIASVDLVVRMGRAGLMGFLGSGGLTLGEVATAIREIRDRLGPDSPFGVNVLASPDHPAAESELVELLLAHDVRYAEAAAFTSVTAPLVRFRFTGAHRASDGTPIAVRHVLAKVSRPEVAAAFMSPPPRPLLDALVAEGALTTAEAEIAARLPVAGDICVEADSGGHTDAGSPYALMPAMLRLRDRTMAEHRYPRTVRVGAAGGLGAPEAVAAAFVLGADFVLTGSVNQCTPEAGTSDAVKDLLATVDVQDTAYAPAGDMFELGARVQVVRKSTLFAARANKLHQVYRSFASLDDIDEPTCRTLEGRYFRRSFDAIWAETSSYLRTHRPDDLARAERNPKARMAQVFRWYFVHSTRMAMGGVPGEQVNYQIHCGPALGAFNRLVAGTPLEPWRSRHVDVIADLLMTGAAELLDGSLRTWSRATPGD</sequence>
<dbReference type="InterPro" id="IPR049489">
    <property type="entry name" value="FabD-like_helical_ins"/>
</dbReference>
<gene>
    <name evidence="3" type="ORF">G3I50_40680</name>
</gene>
<dbReference type="PANTHER" id="PTHR32332:SF20">
    <property type="entry name" value="2-NITROPROPANE DIOXYGENASE-LIKE PROTEIN"/>
    <property type="match status" value="1"/>
</dbReference>
<dbReference type="SUPFAM" id="SSF51412">
    <property type="entry name" value="Inosine monophosphate dehydrogenase (IMPDH)"/>
    <property type="match status" value="1"/>
</dbReference>
<dbReference type="Pfam" id="PF21607">
    <property type="entry name" value="FabD_helical_ins"/>
    <property type="match status" value="1"/>
</dbReference>
<dbReference type="Gene3D" id="3.20.20.70">
    <property type="entry name" value="Aldolase class I"/>
    <property type="match status" value="1"/>
</dbReference>
<dbReference type="RefSeq" id="WP_164209241.1">
    <property type="nucleotide sequence ID" value="NZ_JAAGMP010001821.1"/>
</dbReference>
<feature type="region of interest" description="Disordered" evidence="1">
    <location>
        <begin position="1"/>
        <end position="33"/>
    </location>
</feature>
<dbReference type="Pfam" id="PF03060">
    <property type="entry name" value="NMO"/>
    <property type="match status" value="1"/>
</dbReference>
<protein>
    <submittedName>
        <fullName evidence="3">PfaD family polyunsaturated fatty acid/polyketide biosynthesis protein</fullName>
    </submittedName>
</protein>
<evidence type="ECO:0000313" key="4">
    <source>
        <dbReference type="Proteomes" id="UP000469670"/>
    </source>
</evidence>
<dbReference type="EMBL" id="JAAGMP010001821">
    <property type="protein sequence ID" value="NEC24522.1"/>
    <property type="molecule type" value="Genomic_DNA"/>
</dbReference>
<feature type="compositionally biased region" description="Pro residues" evidence="1">
    <location>
        <begin position="8"/>
        <end position="29"/>
    </location>
</feature>
<evidence type="ECO:0000256" key="1">
    <source>
        <dbReference type="SAM" id="MobiDB-lite"/>
    </source>
</evidence>
<feature type="non-terminal residue" evidence="3">
    <location>
        <position position="1"/>
    </location>
</feature>
<comment type="caution">
    <text evidence="3">The sequence shown here is derived from an EMBL/GenBank/DDBJ whole genome shotgun (WGS) entry which is preliminary data.</text>
</comment>
<accession>A0A7K3SCK3</accession>
<name>A0A7K3SCK3_9ACTN</name>